<dbReference type="Pfam" id="PF00188">
    <property type="entry name" value="CAP"/>
    <property type="match status" value="2"/>
</dbReference>
<accession>A0A016VHT0</accession>
<dbReference type="SUPFAM" id="SSF55797">
    <property type="entry name" value="PR-1-like"/>
    <property type="match status" value="2"/>
</dbReference>
<feature type="domain" description="SCP" evidence="2">
    <location>
        <begin position="278"/>
        <end position="435"/>
    </location>
</feature>
<dbReference type="InterPro" id="IPR014044">
    <property type="entry name" value="CAP_dom"/>
</dbReference>
<proteinExistence type="predicted"/>
<dbReference type="OrthoDB" id="5847754at2759"/>
<dbReference type="Gene3D" id="3.40.33.10">
    <property type="entry name" value="CAP"/>
    <property type="match status" value="2"/>
</dbReference>
<evidence type="ECO:0000313" key="4">
    <source>
        <dbReference type="Proteomes" id="UP000024635"/>
    </source>
</evidence>
<reference evidence="4" key="1">
    <citation type="journal article" date="2015" name="Nat. Genet.">
        <title>The genome and transcriptome of the zoonotic hookworm Ancylostoma ceylanicum identify infection-specific gene families.</title>
        <authorList>
            <person name="Schwarz E.M."/>
            <person name="Hu Y."/>
            <person name="Antoshechkin I."/>
            <person name="Miller M.M."/>
            <person name="Sternberg P.W."/>
            <person name="Aroian R.V."/>
        </authorList>
    </citation>
    <scope>NUCLEOTIDE SEQUENCE</scope>
    <source>
        <strain evidence="4">HY135</strain>
    </source>
</reference>
<protein>
    <recommendedName>
        <fullName evidence="2">SCP domain-containing protein</fullName>
    </recommendedName>
</protein>
<organism evidence="3 4">
    <name type="scientific">Ancylostoma ceylanicum</name>
    <dbReference type="NCBI Taxonomy" id="53326"/>
    <lineage>
        <taxon>Eukaryota</taxon>
        <taxon>Metazoa</taxon>
        <taxon>Ecdysozoa</taxon>
        <taxon>Nematoda</taxon>
        <taxon>Chromadorea</taxon>
        <taxon>Rhabditida</taxon>
        <taxon>Rhabditina</taxon>
        <taxon>Rhabditomorpha</taxon>
        <taxon>Strongyloidea</taxon>
        <taxon>Ancylostomatidae</taxon>
        <taxon>Ancylostomatinae</taxon>
        <taxon>Ancylostoma</taxon>
    </lineage>
</organism>
<dbReference type="InterPro" id="IPR001283">
    <property type="entry name" value="CRISP-related"/>
</dbReference>
<keyword evidence="4" id="KW-1185">Reference proteome</keyword>
<dbReference type="CDD" id="cd05380">
    <property type="entry name" value="CAP_euk"/>
    <property type="match status" value="2"/>
</dbReference>
<evidence type="ECO:0000256" key="1">
    <source>
        <dbReference type="SAM" id="MobiDB-lite"/>
    </source>
</evidence>
<name>A0A016VHT0_9BILA</name>
<dbReference type="AlphaFoldDB" id="A0A016VHT0"/>
<dbReference type="Proteomes" id="UP000024635">
    <property type="component" value="Unassembled WGS sequence"/>
</dbReference>
<evidence type="ECO:0000259" key="2">
    <source>
        <dbReference type="SMART" id="SM00198"/>
    </source>
</evidence>
<comment type="caution">
    <text evidence="3">The sequence shown here is derived from an EMBL/GenBank/DDBJ whole genome shotgun (WGS) entry which is preliminary data.</text>
</comment>
<dbReference type="SMART" id="SM00198">
    <property type="entry name" value="SCP"/>
    <property type="match status" value="2"/>
</dbReference>
<gene>
    <name evidence="3" type="primary">Acey_s0009.g455</name>
    <name evidence="3" type="synonym">ASP-s0009.g455</name>
    <name evidence="3" type="ORF">Y032_0009g455</name>
</gene>
<dbReference type="InterPro" id="IPR035940">
    <property type="entry name" value="CAP_sf"/>
</dbReference>
<dbReference type="EMBL" id="JARK01001345">
    <property type="protein sequence ID" value="EYC26975.1"/>
    <property type="molecule type" value="Genomic_DNA"/>
</dbReference>
<sequence length="456" mass="49588">MYGYKSSAGGTPYQTGPMRFTAVLAVLVTGSFATKEFQCWNFKQEDTIRVLYHNAVNNLRSSLALGNADNKDNQKCPKGSNIYRLEWDCILENYAQKAVDQCKDNPTVPDKLSMVYKAADLTTCNPTPLFAKQIQEWWNVVKNVGLDAQANFASGLEDFATLAHGKATRIGCAQKNCNGKLHMACMVYPKAPSSGAIYQVGEPCKNHAECTTYEGSTCGAQKGFCKAGYPGNTTDTPPDKETSSTVTTTTGTTTIATTTTKKPDSTFCKGQETMSTDEARTVFLDGHNELRRAVANGKVPMGSGGTTRPCAKMMRLNYNCTLEKEAYDLGKLCNQPEQTPYINRNMNFFISSKSNAKEAADEALAKWYEEIKTGRLDQATGAGNLLKPDLKIDSFARMVWAENIHVGCAVISCNGKSNVVCKYDPTVGIYGNTIYRPGAASCRQCATACDNGLCTA</sequence>
<feature type="region of interest" description="Disordered" evidence="1">
    <location>
        <begin position="232"/>
        <end position="251"/>
    </location>
</feature>
<dbReference type="PANTHER" id="PTHR10334">
    <property type="entry name" value="CYSTEINE-RICH SECRETORY PROTEIN-RELATED"/>
    <property type="match status" value="1"/>
</dbReference>
<feature type="domain" description="SCP" evidence="2">
    <location>
        <begin position="47"/>
        <end position="195"/>
    </location>
</feature>
<evidence type="ECO:0000313" key="3">
    <source>
        <dbReference type="EMBL" id="EYC26975.1"/>
    </source>
</evidence>
<dbReference type="STRING" id="53326.A0A016VHT0"/>